<dbReference type="GO" id="GO:0016705">
    <property type="term" value="F:oxidoreductase activity, acting on paired donors, with incorporation or reduction of molecular oxygen"/>
    <property type="evidence" value="ECO:0007669"/>
    <property type="project" value="InterPro"/>
</dbReference>
<evidence type="ECO:0000256" key="2">
    <source>
        <dbReference type="RuleBase" id="RU000461"/>
    </source>
</evidence>
<keyword evidence="2" id="KW-0503">Monooxygenase</keyword>
<dbReference type="InterPro" id="IPR036396">
    <property type="entry name" value="Cyt_P450_sf"/>
</dbReference>
<keyword evidence="2" id="KW-0560">Oxidoreductase</keyword>
<protein>
    <submittedName>
        <fullName evidence="3">Uncharacterized protein</fullName>
    </submittedName>
</protein>
<dbReference type="GO" id="GO:0020037">
    <property type="term" value="F:heme binding"/>
    <property type="evidence" value="ECO:0007669"/>
    <property type="project" value="InterPro"/>
</dbReference>
<gene>
    <name evidence="3" type="ORF">MGAL_10B030399</name>
</gene>
<dbReference type="GO" id="GO:0004497">
    <property type="term" value="F:monooxygenase activity"/>
    <property type="evidence" value="ECO:0007669"/>
    <property type="project" value="UniProtKB-KW"/>
</dbReference>
<name>A0A8B6BH36_MYTGA</name>
<dbReference type="EMBL" id="UYJE01000089">
    <property type="protein sequence ID" value="VDH90018.1"/>
    <property type="molecule type" value="Genomic_DNA"/>
</dbReference>
<dbReference type="OrthoDB" id="1470350at2759"/>
<keyword evidence="4" id="KW-1185">Reference proteome</keyword>
<evidence type="ECO:0000256" key="1">
    <source>
        <dbReference type="ARBA" id="ARBA00010617"/>
    </source>
</evidence>
<organism evidence="3 4">
    <name type="scientific">Mytilus galloprovincialis</name>
    <name type="common">Mediterranean mussel</name>
    <dbReference type="NCBI Taxonomy" id="29158"/>
    <lineage>
        <taxon>Eukaryota</taxon>
        <taxon>Metazoa</taxon>
        <taxon>Spiralia</taxon>
        <taxon>Lophotrochozoa</taxon>
        <taxon>Mollusca</taxon>
        <taxon>Bivalvia</taxon>
        <taxon>Autobranchia</taxon>
        <taxon>Pteriomorphia</taxon>
        <taxon>Mytilida</taxon>
        <taxon>Mytiloidea</taxon>
        <taxon>Mytilidae</taxon>
        <taxon>Mytilinae</taxon>
        <taxon>Mytilus</taxon>
    </lineage>
</organism>
<dbReference type="Proteomes" id="UP000596742">
    <property type="component" value="Unassembled WGS sequence"/>
</dbReference>
<evidence type="ECO:0000313" key="4">
    <source>
        <dbReference type="Proteomes" id="UP000596742"/>
    </source>
</evidence>
<comment type="similarity">
    <text evidence="1 2">Belongs to the cytochrome P450 family.</text>
</comment>
<dbReference type="PROSITE" id="PS00086">
    <property type="entry name" value="CYTOCHROME_P450"/>
    <property type="match status" value="1"/>
</dbReference>
<accession>A0A8B6BH36</accession>
<comment type="caution">
    <text evidence="3">The sequence shown here is derived from an EMBL/GenBank/DDBJ whole genome shotgun (WGS) entry which is preliminary data.</text>
</comment>
<dbReference type="Pfam" id="PF00067">
    <property type="entry name" value="p450"/>
    <property type="match status" value="1"/>
</dbReference>
<dbReference type="AlphaFoldDB" id="A0A8B6BH36"/>
<evidence type="ECO:0000313" key="3">
    <source>
        <dbReference type="EMBL" id="VDH90018.1"/>
    </source>
</evidence>
<dbReference type="SUPFAM" id="SSF48264">
    <property type="entry name" value="Cytochrome P450"/>
    <property type="match status" value="1"/>
</dbReference>
<dbReference type="InterPro" id="IPR001128">
    <property type="entry name" value="Cyt_P450"/>
</dbReference>
<proteinExistence type="inferred from homology"/>
<keyword evidence="2" id="KW-0408">Iron</keyword>
<dbReference type="Gene3D" id="1.10.630.10">
    <property type="entry name" value="Cytochrome P450"/>
    <property type="match status" value="1"/>
</dbReference>
<dbReference type="InterPro" id="IPR017972">
    <property type="entry name" value="Cyt_P450_CS"/>
</dbReference>
<reference evidence="3" key="1">
    <citation type="submission" date="2018-11" db="EMBL/GenBank/DDBJ databases">
        <authorList>
            <person name="Alioto T."/>
            <person name="Alioto T."/>
        </authorList>
    </citation>
    <scope>NUCLEOTIDE SEQUENCE</scope>
</reference>
<dbReference type="GO" id="GO:0005506">
    <property type="term" value="F:iron ion binding"/>
    <property type="evidence" value="ECO:0007669"/>
    <property type="project" value="InterPro"/>
</dbReference>
<keyword evidence="2" id="KW-0349">Heme</keyword>
<sequence length="118" mass="13491">MNLKLKSILAGHRSAVFRIFQKFDENGESGTELVDSDELSKQKSNINDKDKLFCFGGGPRCCVGQKLVWCIIDTIIDEMLTKFKVSLIDEQDLTHKWLPVSRPKNEVLVQFTEKDKSQ</sequence>
<keyword evidence="2" id="KW-0479">Metal-binding</keyword>